<comment type="similarity">
    <text evidence="1">Belongs to the HicA mRNA interferase family.</text>
</comment>
<evidence type="ECO:0000313" key="8">
    <source>
        <dbReference type="EMBL" id="PJB17189.1"/>
    </source>
</evidence>
<dbReference type="Gene3D" id="3.30.920.30">
    <property type="entry name" value="Hypothetical protein"/>
    <property type="match status" value="1"/>
</dbReference>
<proteinExistence type="inferred from homology"/>
<organism evidence="8 9">
    <name type="scientific">Candidatus Falkowbacteria bacterium CG_4_9_14_3_um_filter_38_19</name>
    <dbReference type="NCBI Taxonomy" id="1974559"/>
    <lineage>
        <taxon>Bacteria</taxon>
        <taxon>Candidatus Falkowiibacteriota</taxon>
    </lineage>
</organism>
<gene>
    <name evidence="8" type="ORF">CO116_01300</name>
</gene>
<evidence type="ECO:0000256" key="2">
    <source>
        <dbReference type="ARBA" id="ARBA00022649"/>
    </source>
</evidence>
<dbReference type="InterPro" id="IPR012933">
    <property type="entry name" value="HicA_mRNA_interferase"/>
</dbReference>
<evidence type="ECO:0000256" key="1">
    <source>
        <dbReference type="ARBA" id="ARBA00006620"/>
    </source>
</evidence>
<evidence type="ECO:0000313" key="9">
    <source>
        <dbReference type="Proteomes" id="UP000230611"/>
    </source>
</evidence>
<dbReference type="EMBL" id="PFUO01000062">
    <property type="protein sequence ID" value="PJB17189.1"/>
    <property type="molecule type" value="Genomic_DNA"/>
</dbReference>
<sequence length="75" mass="8706">MSRRLPILKARDILQALKKLGFFEVRQRGAHICFKHPDGRFTLVPRHSGEDVGRGLLRQILREINISPEEFSKLL</sequence>
<keyword evidence="7" id="KW-0346">Stress response</keyword>
<dbReference type="GO" id="GO:0003729">
    <property type="term" value="F:mRNA binding"/>
    <property type="evidence" value="ECO:0007669"/>
    <property type="project" value="InterPro"/>
</dbReference>
<reference evidence="9" key="1">
    <citation type="submission" date="2017-09" db="EMBL/GenBank/DDBJ databases">
        <title>Depth-based differentiation of microbial function through sediment-hosted aquifers and enrichment of novel symbionts in the deep terrestrial subsurface.</title>
        <authorList>
            <person name="Probst A.J."/>
            <person name="Ladd B."/>
            <person name="Jarett J.K."/>
            <person name="Geller-Mcgrath D.E."/>
            <person name="Sieber C.M.K."/>
            <person name="Emerson J.B."/>
            <person name="Anantharaman K."/>
            <person name="Thomas B.C."/>
            <person name="Malmstrom R."/>
            <person name="Stieglmeier M."/>
            <person name="Klingl A."/>
            <person name="Woyke T."/>
            <person name="Ryan C.M."/>
            <person name="Banfield J.F."/>
        </authorList>
    </citation>
    <scope>NUCLEOTIDE SEQUENCE [LARGE SCALE GENOMIC DNA]</scope>
</reference>
<keyword evidence="2" id="KW-1277">Toxin-antitoxin system</keyword>
<accession>A0A2M8AHW1</accession>
<evidence type="ECO:0000256" key="5">
    <source>
        <dbReference type="ARBA" id="ARBA00022801"/>
    </source>
</evidence>
<name>A0A2M8AHW1_9BACT</name>
<dbReference type="PANTHER" id="PTHR34873">
    <property type="entry name" value="SSR1766 PROTEIN"/>
    <property type="match status" value="1"/>
</dbReference>
<evidence type="ECO:0000256" key="6">
    <source>
        <dbReference type="ARBA" id="ARBA00022884"/>
    </source>
</evidence>
<evidence type="ECO:0008006" key="10">
    <source>
        <dbReference type="Google" id="ProtNLM"/>
    </source>
</evidence>
<keyword evidence="3" id="KW-0540">Nuclease</keyword>
<dbReference type="Proteomes" id="UP000230611">
    <property type="component" value="Unassembled WGS sequence"/>
</dbReference>
<evidence type="ECO:0000256" key="4">
    <source>
        <dbReference type="ARBA" id="ARBA00022759"/>
    </source>
</evidence>
<dbReference type="Pfam" id="PF07927">
    <property type="entry name" value="HicA_toxin"/>
    <property type="match status" value="1"/>
</dbReference>
<dbReference type="GO" id="GO:0016787">
    <property type="term" value="F:hydrolase activity"/>
    <property type="evidence" value="ECO:0007669"/>
    <property type="project" value="UniProtKB-KW"/>
</dbReference>
<comment type="caution">
    <text evidence="8">The sequence shown here is derived from an EMBL/GenBank/DDBJ whole genome shotgun (WGS) entry which is preliminary data.</text>
</comment>
<dbReference type="InterPro" id="IPR038570">
    <property type="entry name" value="HicA_sf"/>
</dbReference>
<evidence type="ECO:0000256" key="3">
    <source>
        <dbReference type="ARBA" id="ARBA00022722"/>
    </source>
</evidence>
<dbReference type="AlphaFoldDB" id="A0A2M8AHW1"/>
<dbReference type="PANTHER" id="PTHR34873:SF3">
    <property type="entry name" value="ADDICTION MODULE TOXIN, HICA FAMILY"/>
    <property type="match status" value="1"/>
</dbReference>
<protein>
    <recommendedName>
        <fullName evidence="10">Type II toxin-antitoxin system HicA family toxin</fullName>
    </recommendedName>
</protein>
<keyword evidence="4" id="KW-0255">Endonuclease</keyword>
<evidence type="ECO:0000256" key="7">
    <source>
        <dbReference type="ARBA" id="ARBA00023016"/>
    </source>
</evidence>
<dbReference type="SUPFAM" id="SSF54786">
    <property type="entry name" value="YcfA/nrd intein domain"/>
    <property type="match status" value="1"/>
</dbReference>
<keyword evidence="5" id="KW-0378">Hydrolase</keyword>
<keyword evidence="6" id="KW-0694">RNA-binding</keyword>
<dbReference type="GO" id="GO:0004519">
    <property type="term" value="F:endonuclease activity"/>
    <property type="evidence" value="ECO:0007669"/>
    <property type="project" value="UniProtKB-KW"/>
</dbReference>